<evidence type="ECO:0000313" key="1">
    <source>
        <dbReference type="EMBL" id="CAI4033321.1"/>
    </source>
</evidence>
<dbReference type="InterPro" id="IPR004658">
    <property type="entry name" value="OMP_Slp"/>
</dbReference>
<dbReference type="KEGG" id="nti:DNFV4_03757"/>
<reference evidence="1" key="1">
    <citation type="submission" date="2022-10" db="EMBL/GenBank/DDBJ databases">
        <authorList>
            <person name="Koch H."/>
        </authorList>
    </citation>
    <scope>NUCLEOTIDE SEQUENCE</scope>
    <source>
        <strain evidence="1">DNF</strain>
    </source>
</reference>
<name>A0AA86N2J3_9BACT</name>
<dbReference type="EMBL" id="OX365700">
    <property type="protein sequence ID" value="CAI4033321.1"/>
    <property type="molecule type" value="Genomic_DNA"/>
</dbReference>
<evidence type="ECO:0008006" key="3">
    <source>
        <dbReference type="Google" id="ProtNLM"/>
    </source>
</evidence>
<organism evidence="1 2">
    <name type="scientific">Nitrospira tepida</name>
    <dbReference type="NCBI Taxonomy" id="2973512"/>
    <lineage>
        <taxon>Bacteria</taxon>
        <taxon>Pseudomonadati</taxon>
        <taxon>Nitrospirota</taxon>
        <taxon>Nitrospiria</taxon>
        <taxon>Nitrospirales</taxon>
        <taxon>Nitrospiraceae</taxon>
        <taxon>Nitrospira</taxon>
    </lineage>
</organism>
<dbReference type="RefSeq" id="WP_289270428.1">
    <property type="nucleotide sequence ID" value="NZ_OX365700.1"/>
</dbReference>
<keyword evidence="2" id="KW-1185">Reference proteome</keyword>
<sequence>MNKPTASLAPSQSLELKSPRLAIIAFLFLAVCATEGCRPPVPPRYLAQAEKDVTLTALMAHPDRYRDKVVMLGGVVVEERLDQDQLWVRLKNRPLDDTYRPHRPVTQDSPEAGYFWVTASNRSRFSGQYRHWARITVVGRVVGTWSASPHGASGSEPVLSLLYARGWTSSGASHDNAWEISTDPNAIMNVPAGLGGEFGPAP</sequence>
<proteinExistence type="predicted"/>
<accession>A0AA86N2J3</accession>
<gene>
    <name evidence="1" type="ORF">DNFV4_03757</name>
</gene>
<dbReference type="Pfam" id="PF03843">
    <property type="entry name" value="Slp"/>
    <property type="match status" value="1"/>
</dbReference>
<protein>
    <recommendedName>
        <fullName evidence="3">Lipoprotein</fullName>
    </recommendedName>
</protein>
<dbReference type="Proteomes" id="UP001179121">
    <property type="component" value="Chromosome"/>
</dbReference>
<evidence type="ECO:0000313" key="2">
    <source>
        <dbReference type="Proteomes" id="UP001179121"/>
    </source>
</evidence>
<dbReference type="GO" id="GO:0019867">
    <property type="term" value="C:outer membrane"/>
    <property type="evidence" value="ECO:0007669"/>
    <property type="project" value="InterPro"/>
</dbReference>
<dbReference type="AlphaFoldDB" id="A0AA86N2J3"/>